<dbReference type="EMBL" id="JADCNL010000007">
    <property type="protein sequence ID" value="KAG0472789.1"/>
    <property type="molecule type" value="Genomic_DNA"/>
</dbReference>
<reference evidence="1 2" key="1">
    <citation type="journal article" date="2020" name="Nat. Food">
        <title>A phased Vanilla planifolia genome enables genetic improvement of flavour and production.</title>
        <authorList>
            <person name="Hasing T."/>
            <person name="Tang H."/>
            <person name="Brym M."/>
            <person name="Khazi F."/>
            <person name="Huang T."/>
            <person name="Chambers A.H."/>
        </authorList>
    </citation>
    <scope>NUCLEOTIDE SEQUENCE [LARGE SCALE GENOMIC DNA]</scope>
    <source>
        <tissue evidence="1">Leaf</tissue>
    </source>
</reference>
<gene>
    <name evidence="1" type="ORF">HPP92_014646</name>
</gene>
<evidence type="ECO:0000313" key="2">
    <source>
        <dbReference type="Proteomes" id="UP000636800"/>
    </source>
</evidence>
<organism evidence="1 2">
    <name type="scientific">Vanilla planifolia</name>
    <name type="common">Vanilla</name>
    <dbReference type="NCBI Taxonomy" id="51239"/>
    <lineage>
        <taxon>Eukaryota</taxon>
        <taxon>Viridiplantae</taxon>
        <taxon>Streptophyta</taxon>
        <taxon>Embryophyta</taxon>
        <taxon>Tracheophyta</taxon>
        <taxon>Spermatophyta</taxon>
        <taxon>Magnoliopsida</taxon>
        <taxon>Liliopsida</taxon>
        <taxon>Asparagales</taxon>
        <taxon>Orchidaceae</taxon>
        <taxon>Vanilloideae</taxon>
        <taxon>Vanilleae</taxon>
        <taxon>Vanilla</taxon>
    </lineage>
</organism>
<evidence type="ECO:0000313" key="1">
    <source>
        <dbReference type="EMBL" id="KAG0472789.1"/>
    </source>
</evidence>
<dbReference type="OrthoDB" id="108365at2759"/>
<dbReference type="AlphaFoldDB" id="A0A835QHR1"/>
<protein>
    <submittedName>
        <fullName evidence="1">Uncharacterized protein</fullName>
    </submittedName>
</protein>
<sequence>MARSTRAKETTLVAKRRGKQARLLYNATRRLFWRMTNFQQKRTYIAYMNDKWKEEEEEAGEDKVLQRCILIEAWKVYMWQGILCPI</sequence>
<name>A0A835QHR1_VANPL</name>
<comment type="caution">
    <text evidence="1">The sequence shown here is derived from an EMBL/GenBank/DDBJ whole genome shotgun (WGS) entry which is preliminary data.</text>
</comment>
<keyword evidence="2" id="KW-1185">Reference proteome</keyword>
<dbReference type="Proteomes" id="UP000636800">
    <property type="component" value="Chromosome 7"/>
</dbReference>
<accession>A0A835QHR1</accession>
<proteinExistence type="predicted"/>